<protein>
    <recommendedName>
        <fullName evidence="6">Nucleosome assembly protein</fullName>
    </recommendedName>
</protein>
<dbReference type="EMBL" id="JAOAOG010000158">
    <property type="protein sequence ID" value="KAJ6244731.1"/>
    <property type="molecule type" value="Genomic_DNA"/>
</dbReference>
<feature type="region of interest" description="Disordered" evidence="3">
    <location>
        <begin position="1"/>
        <end position="51"/>
    </location>
</feature>
<evidence type="ECO:0000256" key="3">
    <source>
        <dbReference type="SAM" id="MobiDB-lite"/>
    </source>
</evidence>
<dbReference type="InterPro" id="IPR002164">
    <property type="entry name" value="NAP_family"/>
</dbReference>
<feature type="compositionally biased region" description="Polar residues" evidence="3">
    <location>
        <begin position="10"/>
        <end position="22"/>
    </location>
</feature>
<evidence type="ECO:0000256" key="1">
    <source>
        <dbReference type="ARBA" id="ARBA00009947"/>
    </source>
</evidence>
<reference evidence="4" key="1">
    <citation type="submission" date="2022-08" db="EMBL/GenBank/DDBJ databases">
        <title>Novel sulfate-reducing endosymbionts in the free-living metamonad Anaeramoeba.</title>
        <authorList>
            <person name="Jerlstrom-Hultqvist J."/>
            <person name="Cepicka I."/>
            <person name="Gallot-Lavallee L."/>
            <person name="Salas-Leiva D."/>
            <person name="Curtis B.A."/>
            <person name="Zahonova K."/>
            <person name="Pipaliya S."/>
            <person name="Dacks J."/>
            <person name="Roger A.J."/>
        </authorList>
    </citation>
    <scope>NUCLEOTIDE SEQUENCE</scope>
    <source>
        <strain evidence="4">Schooner1</strain>
    </source>
</reference>
<dbReference type="SUPFAM" id="SSF143113">
    <property type="entry name" value="NAP-like"/>
    <property type="match status" value="1"/>
</dbReference>
<evidence type="ECO:0000313" key="4">
    <source>
        <dbReference type="EMBL" id="KAJ6244731.1"/>
    </source>
</evidence>
<dbReference type="Gene3D" id="3.30.1120.90">
    <property type="entry name" value="Nucleosome assembly protein"/>
    <property type="match status" value="1"/>
</dbReference>
<keyword evidence="5" id="KW-1185">Reference proteome</keyword>
<dbReference type="Proteomes" id="UP001150062">
    <property type="component" value="Unassembled WGS sequence"/>
</dbReference>
<name>A0ABQ8YJ99_9EUKA</name>
<dbReference type="Gene3D" id="1.20.5.1500">
    <property type="match status" value="1"/>
</dbReference>
<proteinExistence type="inferred from homology"/>
<evidence type="ECO:0000256" key="2">
    <source>
        <dbReference type="RuleBase" id="RU003876"/>
    </source>
</evidence>
<sequence>MSQKKKRLTFNLQPETKQQIRSKNNTFKKTLKDLKKKQSSGELMKSPTKLDQQGRLNVKNSLRKRKSKKMLRKLSTPLKGIKKKKKEFIETGNCTKIEKQNQENVLNNNKTRKISNENKQIILREEYSDEESEDDQDRDEYELKNINDINVQDLISNTCLSGLPTIVLHRIEELRKIQFKTTLIENVLQQKIRKLQYEYSQKMKYLFDKRCKIIKGEETQESVQGIPLFWLKVLLHHPSTRNMISERDEYGIQYLKDIQVELFKENLGYHLHFIFDENPYFTNTILTKTYYLSEEIGITNNLFLEKTEGTKIQWKKDQALTVNIEEITKKIISTGRCKTYRKYIPCKSFFHFFTSLKITQNEDEEKMLQIQAQLEADFQLGNLFKETLVPMAVLYFSGEALSLEDVLSNSSSSVNSSYSGSESDSKSGSSSSYSYSEYILPSNVEYKN</sequence>
<dbReference type="PANTHER" id="PTHR11875">
    <property type="entry name" value="TESTIS-SPECIFIC Y-ENCODED PROTEIN"/>
    <property type="match status" value="1"/>
</dbReference>
<comment type="caution">
    <text evidence="4">The sequence shown here is derived from an EMBL/GenBank/DDBJ whole genome shotgun (WGS) entry which is preliminary data.</text>
</comment>
<organism evidence="4 5">
    <name type="scientific">Anaeramoeba flamelloides</name>
    <dbReference type="NCBI Taxonomy" id="1746091"/>
    <lineage>
        <taxon>Eukaryota</taxon>
        <taxon>Metamonada</taxon>
        <taxon>Anaeramoebidae</taxon>
        <taxon>Anaeramoeba</taxon>
    </lineage>
</organism>
<evidence type="ECO:0000313" key="5">
    <source>
        <dbReference type="Proteomes" id="UP001150062"/>
    </source>
</evidence>
<feature type="region of interest" description="Disordered" evidence="3">
    <location>
        <begin position="410"/>
        <end position="434"/>
    </location>
</feature>
<comment type="similarity">
    <text evidence="1 2">Belongs to the nucleosome assembly protein (NAP) family.</text>
</comment>
<evidence type="ECO:0008006" key="6">
    <source>
        <dbReference type="Google" id="ProtNLM"/>
    </source>
</evidence>
<dbReference type="InterPro" id="IPR037231">
    <property type="entry name" value="NAP-like_sf"/>
</dbReference>
<dbReference type="Pfam" id="PF00956">
    <property type="entry name" value="NAP"/>
    <property type="match status" value="1"/>
</dbReference>
<gene>
    <name evidence="4" type="ORF">M0813_20821</name>
</gene>
<accession>A0ABQ8YJ99</accession>